<dbReference type="SUPFAM" id="SSF53756">
    <property type="entry name" value="UDP-Glycosyltransferase/glycogen phosphorylase"/>
    <property type="match status" value="1"/>
</dbReference>
<dbReference type="Gene3D" id="3.40.50.2000">
    <property type="entry name" value="Glycogen Phosphorylase B"/>
    <property type="match status" value="2"/>
</dbReference>
<feature type="non-terminal residue" evidence="1">
    <location>
        <position position="215"/>
    </location>
</feature>
<dbReference type="AlphaFoldDB" id="A0A381XIA0"/>
<organism evidence="1">
    <name type="scientific">marine metagenome</name>
    <dbReference type="NCBI Taxonomy" id="408172"/>
    <lineage>
        <taxon>unclassified sequences</taxon>
        <taxon>metagenomes</taxon>
        <taxon>ecological metagenomes</taxon>
    </lineage>
</organism>
<protein>
    <recommendedName>
        <fullName evidence="2">Glycosyl transferase family 1 domain-containing protein</fullName>
    </recommendedName>
</protein>
<evidence type="ECO:0000313" key="1">
    <source>
        <dbReference type="EMBL" id="SVA64242.1"/>
    </source>
</evidence>
<name>A0A381XIA0_9ZZZZ</name>
<gene>
    <name evidence="1" type="ORF">METZ01_LOCUS117096</name>
</gene>
<dbReference type="EMBL" id="UINC01015219">
    <property type="protein sequence ID" value="SVA64242.1"/>
    <property type="molecule type" value="Genomic_DNA"/>
</dbReference>
<reference evidence="1" key="1">
    <citation type="submission" date="2018-05" db="EMBL/GenBank/DDBJ databases">
        <authorList>
            <person name="Lanie J.A."/>
            <person name="Ng W.-L."/>
            <person name="Kazmierczak K.M."/>
            <person name="Andrzejewski T.M."/>
            <person name="Davidsen T.M."/>
            <person name="Wayne K.J."/>
            <person name="Tettelin H."/>
            <person name="Glass J.I."/>
            <person name="Rusch D."/>
            <person name="Podicherti R."/>
            <person name="Tsui H.-C.T."/>
            <person name="Winkler M.E."/>
        </authorList>
    </citation>
    <scope>NUCLEOTIDE SEQUENCE</scope>
</reference>
<sequence length="215" mass="25553">MILSIGDKMKTFKKNKSNFDITFICRNGKNHFAEPILKELKKKYSIQYLNPEHKRDYHHWQVKGGIIWVEWAHKFAKEVAKKKWKEKKIVVRLHRYEIDTPYMDEIKWDNVDKLIFVNPELEGLFKNRVKKQIDTITIPNAIDISKFHYNAPSEENSLLAFSMRYNPVKSYDQLIETFAKIAKINSHIKLTIAAQNSEIVEDNDHYKKCKQLITK</sequence>
<evidence type="ECO:0008006" key="2">
    <source>
        <dbReference type="Google" id="ProtNLM"/>
    </source>
</evidence>
<accession>A0A381XIA0</accession>
<proteinExistence type="predicted"/>